<dbReference type="Pfam" id="PF14856">
    <property type="entry name" value="Hce2"/>
    <property type="match status" value="1"/>
</dbReference>
<dbReference type="AlphaFoldDB" id="A0AA39TGZ3"/>
<dbReference type="EMBL" id="JAULSR010000010">
    <property type="protein sequence ID" value="KAK0610627.1"/>
    <property type="molecule type" value="Genomic_DNA"/>
</dbReference>
<organism evidence="2 3">
    <name type="scientific">Bombardia bombarda</name>
    <dbReference type="NCBI Taxonomy" id="252184"/>
    <lineage>
        <taxon>Eukaryota</taxon>
        <taxon>Fungi</taxon>
        <taxon>Dikarya</taxon>
        <taxon>Ascomycota</taxon>
        <taxon>Pezizomycotina</taxon>
        <taxon>Sordariomycetes</taxon>
        <taxon>Sordariomycetidae</taxon>
        <taxon>Sordariales</taxon>
        <taxon>Lasiosphaeriaceae</taxon>
        <taxon>Bombardia</taxon>
    </lineage>
</organism>
<dbReference type="Proteomes" id="UP001174934">
    <property type="component" value="Unassembled WGS sequence"/>
</dbReference>
<evidence type="ECO:0000313" key="3">
    <source>
        <dbReference type="Proteomes" id="UP001174934"/>
    </source>
</evidence>
<accession>A0AA39TGZ3</accession>
<dbReference type="InterPro" id="IPR029226">
    <property type="entry name" value="Ecp2-like"/>
</dbReference>
<reference evidence="2" key="1">
    <citation type="submission" date="2023-06" db="EMBL/GenBank/DDBJ databases">
        <title>Genome-scale phylogeny and comparative genomics of the fungal order Sordariales.</title>
        <authorList>
            <consortium name="Lawrence Berkeley National Laboratory"/>
            <person name="Hensen N."/>
            <person name="Bonometti L."/>
            <person name="Westerberg I."/>
            <person name="Brannstrom I.O."/>
            <person name="Guillou S."/>
            <person name="Cros-Aarteil S."/>
            <person name="Calhoun S."/>
            <person name="Haridas S."/>
            <person name="Kuo A."/>
            <person name="Mondo S."/>
            <person name="Pangilinan J."/>
            <person name="Riley R."/>
            <person name="LaButti K."/>
            <person name="Andreopoulos B."/>
            <person name="Lipzen A."/>
            <person name="Chen C."/>
            <person name="Yanf M."/>
            <person name="Daum C."/>
            <person name="Ng V."/>
            <person name="Clum A."/>
            <person name="Steindorff A."/>
            <person name="Ohm R."/>
            <person name="Martin F."/>
            <person name="Silar P."/>
            <person name="Natvig D."/>
            <person name="Lalanne C."/>
            <person name="Gautier V."/>
            <person name="Ament-velasquez S.L."/>
            <person name="Kruys A."/>
            <person name="Hutchinson M.I."/>
            <person name="Powell A.J."/>
            <person name="Barry K."/>
            <person name="Miller A.N."/>
            <person name="Grigoriev I.V."/>
            <person name="Debuchy R."/>
            <person name="Gladieux P."/>
            <person name="Thoren M.H."/>
            <person name="Johannesson H."/>
        </authorList>
    </citation>
    <scope>NUCLEOTIDE SEQUENCE</scope>
    <source>
        <strain evidence="2">SMH3391-2</strain>
    </source>
</reference>
<sequence length="197" mass="21515">MAAATSSAIVPPSRSFIGCDGDTHTIETADYIHEIFTLPDGVEKTLLLHPSFTRTTTNNIRLNKRLQFVDGSNDQCGYSTFTDITDNSTSPFAEDCGVIRDNYGALSGYFRVNYLDLIVNKYCYLIMIGTCVFGITTNDTLGTMVGTEDIHDIMRDSINQFTQNTGRVGATGNVTCNAGDTTVTVTWVIQGLLQNPI</sequence>
<proteinExistence type="predicted"/>
<keyword evidence="3" id="KW-1185">Reference proteome</keyword>
<protein>
    <submittedName>
        <fullName evidence="2">Necrosis-inducing factor-domain-containing protein</fullName>
    </submittedName>
</protein>
<evidence type="ECO:0000313" key="2">
    <source>
        <dbReference type="EMBL" id="KAK0610627.1"/>
    </source>
</evidence>
<comment type="caution">
    <text evidence="2">The sequence shown here is derived from an EMBL/GenBank/DDBJ whole genome shotgun (WGS) entry which is preliminary data.</text>
</comment>
<evidence type="ECO:0000259" key="1">
    <source>
        <dbReference type="Pfam" id="PF14856"/>
    </source>
</evidence>
<name>A0AA39TGZ3_9PEZI</name>
<feature type="domain" description="Ecp2 effector protein-like" evidence="1">
    <location>
        <begin position="75"/>
        <end position="176"/>
    </location>
</feature>
<gene>
    <name evidence="2" type="ORF">B0T17DRAFT_621093</name>
</gene>